<dbReference type="EMBL" id="JARK01001499">
    <property type="protein sequence ID" value="EYB95105.1"/>
    <property type="molecule type" value="Genomic_DNA"/>
</dbReference>
<gene>
    <name evidence="1" type="primary">Acey_s0163.g3458</name>
    <name evidence="1" type="ORF">Y032_0163g3458</name>
</gene>
<proteinExistence type="predicted"/>
<name>A0A016SXA5_9BILA</name>
<dbReference type="OrthoDB" id="2687620at2759"/>
<dbReference type="Proteomes" id="UP000024635">
    <property type="component" value="Unassembled WGS sequence"/>
</dbReference>
<dbReference type="AlphaFoldDB" id="A0A016SXA5"/>
<sequence length="99" mass="10972">MNVNENVSRFGLVSPLIASMPARRRSAGLSRRHIERSAIYLKISVIEGLMKKLLNIPTGIHCLFSCIRRFCYPCTHQPPDCALPSLFSSANLVASDCIP</sequence>
<evidence type="ECO:0000313" key="2">
    <source>
        <dbReference type="Proteomes" id="UP000024635"/>
    </source>
</evidence>
<protein>
    <submittedName>
        <fullName evidence="1">Uncharacterized protein</fullName>
    </submittedName>
</protein>
<evidence type="ECO:0000313" key="1">
    <source>
        <dbReference type="EMBL" id="EYB95105.1"/>
    </source>
</evidence>
<reference evidence="2" key="1">
    <citation type="journal article" date="2015" name="Nat. Genet.">
        <title>The genome and transcriptome of the zoonotic hookworm Ancylostoma ceylanicum identify infection-specific gene families.</title>
        <authorList>
            <person name="Schwarz E.M."/>
            <person name="Hu Y."/>
            <person name="Antoshechkin I."/>
            <person name="Miller M.M."/>
            <person name="Sternberg P.W."/>
            <person name="Aroian R.V."/>
        </authorList>
    </citation>
    <scope>NUCLEOTIDE SEQUENCE</scope>
    <source>
        <strain evidence="2">HY135</strain>
    </source>
</reference>
<keyword evidence="2" id="KW-1185">Reference proteome</keyword>
<organism evidence="1 2">
    <name type="scientific">Ancylostoma ceylanicum</name>
    <dbReference type="NCBI Taxonomy" id="53326"/>
    <lineage>
        <taxon>Eukaryota</taxon>
        <taxon>Metazoa</taxon>
        <taxon>Ecdysozoa</taxon>
        <taxon>Nematoda</taxon>
        <taxon>Chromadorea</taxon>
        <taxon>Rhabditida</taxon>
        <taxon>Rhabditina</taxon>
        <taxon>Rhabditomorpha</taxon>
        <taxon>Strongyloidea</taxon>
        <taxon>Ancylostomatidae</taxon>
        <taxon>Ancylostomatinae</taxon>
        <taxon>Ancylostoma</taxon>
    </lineage>
</organism>
<comment type="caution">
    <text evidence="1">The sequence shown here is derived from an EMBL/GenBank/DDBJ whole genome shotgun (WGS) entry which is preliminary data.</text>
</comment>
<accession>A0A016SXA5</accession>